<feature type="compositionally biased region" description="Basic and acidic residues" evidence="6">
    <location>
        <begin position="75"/>
        <end position="85"/>
    </location>
</feature>
<dbReference type="Proteomes" id="UP000886611">
    <property type="component" value="Unassembled WGS sequence"/>
</dbReference>
<feature type="transmembrane region" description="Helical" evidence="7">
    <location>
        <begin position="6"/>
        <end position="29"/>
    </location>
</feature>
<dbReference type="InterPro" id="IPR000500">
    <property type="entry name" value="Connexin"/>
</dbReference>
<evidence type="ECO:0000313" key="10">
    <source>
        <dbReference type="EMBL" id="KAG2460562.1"/>
    </source>
</evidence>
<evidence type="ECO:0000256" key="6">
    <source>
        <dbReference type="SAM" id="MobiDB-lite"/>
    </source>
</evidence>
<dbReference type="PRINTS" id="PR00206">
    <property type="entry name" value="CONNEXIN"/>
</dbReference>
<protein>
    <submittedName>
        <fullName evidence="10">CXD3 protein</fullName>
    </submittedName>
</protein>
<feature type="transmembrane region" description="Helical" evidence="7">
    <location>
        <begin position="376"/>
        <end position="396"/>
    </location>
</feature>
<dbReference type="PANTHER" id="PTHR11984:SF5">
    <property type="entry name" value="GAP JUNCTION DELTA-3 PROTEIN"/>
    <property type="match status" value="1"/>
</dbReference>
<dbReference type="Gene3D" id="1.20.1440.80">
    <property type="entry name" value="Gap junction channel protein cysteine-rich domain"/>
    <property type="match status" value="1"/>
</dbReference>
<dbReference type="SMART" id="SM01089">
    <property type="entry name" value="Connexin_CCC"/>
    <property type="match status" value="1"/>
</dbReference>
<accession>A0A8X7X5J2</accession>
<reference evidence="10 11" key="1">
    <citation type="journal article" date="2021" name="Cell">
        <title>Tracing the genetic footprints of vertebrate landing in non-teleost ray-finned fishes.</title>
        <authorList>
            <person name="Bi X."/>
            <person name="Wang K."/>
            <person name="Yang L."/>
            <person name="Pan H."/>
            <person name="Jiang H."/>
            <person name="Wei Q."/>
            <person name="Fang M."/>
            <person name="Yu H."/>
            <person name="Zhu C."/>
            <person name="Cai Y."/>
            <person name="He Y."/>
            <person name="Gan X."/>
            <person name="Zeng H."/>
            <person name="Yu D."/>
            <person name="Zhu Y."/>
            <person name="Jiang H."/>
            <person name="Qiu Q."/>
            <person name="Yang H."/>
            <person name="Zhang Y.E."/>
            <person name="Wang W."/>
            <person name="Zhu M."/>
            <person name="He S."/>
            <person name="Zhang G."/>
        </authorList>
    </citation>
    <scope>NUCLEOTIDE SEQUENCE [LARGE SCALE GENOMIC DNA]</scope>
    <source>
        <strain evidence="10">Bchr_013</strain>
    </source>
</reference>
<keyword evidence="11" id="KW-1185">Reference proteome</keyword>
<evidence type="ECO:0000259" key="9">
    <source>
        <dbReference type="SMART" id="SM01089"/>
    </source>
</evidence>
<keyword evidence="3 7" id="KW-0812">Transmembrane</keyword>
<gene>
    <name evidence="10" type="primary">Gjd3</name>
    <name evidence="10" type="ORF">GTO96_0010929</name>
</gene>
<evidence type="ECO:0000256" key="5">
    <source>
        <dbReference type="ARBA" id="ARBA00023136"/>
    </source>
</evidence>
<dbReference type="AlphaFoldDB" id="A0A8X7X5J2"/>
<dbReference type="InterPro" id="IPR038359">
    <property type="entry name" value="Connexin_N_sf"/>
</dbReference>
<feature type="non-terminal residue" evidence="10">
    <location>
        <position position="1"/>
    </location>
</feature>
<dbReference type="GO" id="GO:0005922">
    <property type="term" value="C:connexin complex"/>
    <property type="evidence" value="ECO:0007669"/>
    <property type="project" value="InterPro"/>
</dbReference>
<evidence type="ECO:0000256" key="1">
    <source>
        <dbReference type="ARBA" id="ARBA00004651"/>
    </source>
</evidence>
<dbReference type="Pfam" id="PF00029">
    <property type="entry name" value="Connexin"/>
    <property type="match status" value="1"/>
</dbReference>
<evidence type="ECO:0000256" key="3">
    <source>
        <dbReference type="ARBA" id="ARBA00022692"/>
    </source>
</evidence>
<feature type="transmembrane region" description="Helical" evidence="7">
    <location>
        <begin position="276"/>
        <end position="295"/>
    </location>
</feature>
<name>A0A8X7X5J2_POLSE</name>
<keyword evidence="5 7" id="KW-0472">Membrane</keyword>
<dbReference type="GO" id="GO:0007267">
    <property type="term" value="P:cell-cell signaling"/>
    <property type="evidence" value="ECO:0007669"/>
    <property type="project" value="TreeGrafter"/>
</dbReference>
<evidence type="ECO:0000313" key="11">
    <source>
        <dbReference type="Proteomes" id="UP000886611"/>
    </source>
</evidence>
<feature type="region of interest" description="Disordered" evidence="6">
    <location>
        <begin position="56"/>
        <end position="121"/>
    </location>
</feature>
<dbReference type="InterPro" id="IPR012542">
    <property type="entry name" value="DTHCT"/>
</dbReference>
<evidence type="ECO:0000256" key="4">
    <source>
        <dbReference type="ARBA" id="ARBA00022989"/>
    </source>
</evidence>
<feature type="region of interest" description="Disordered" evidence="6">
    <location>
        <begin position="406"/>
        <end position="437"/>
    </location>
</feature>
<evidence type="ECO:0000256" key="2">
    <source>
        <dbReference type="ARBA" id="ARBA00022475"/>
    </source>
</evidence>
<proteinExistence type="predicted"/>
<keyword evidence="4 7" id="KW-1133">Transmembrane helix</keyword>
<feature type="compositionally biased region" description="Polar residues" evidence="6">
    <location>
        <begin position="427"/>
        <end position="437"/>
    </location>
</feature>
<dbReference type="InterPro" id="IPR013092">
    <property type="entry name" value="Connexin_N"/>
</dbReference>
<feature type="transmembrane region" description="Helical" evidence="7">
    <location>
        <begin position="221"/>
        <end position="242"/>
    </location>
</feature>
<feature type="transmembrane region" description="Helical" evidence="7">
    <location>
        <begin position="316"/>
        <end position="340"/>
    </location>
</feature>
<dbReference type="GO" id="GO:0086077">
    <property type="term" value="F:gap junction channel activity involved in AV node cell-bundle of His cell electrical coupling"/>
    <property type="evidence" value="ECO:0007669"/>
    <property type="project" value="TreeGrafter"/>
</dbReference>
<comment type="caution">
    <text evidence="10">The sequence shown here is derived from an EMBL/GenBank/DDBJ whole genome shotgun (WGS) entry which is preliminary data.</text>
</comment>
<feature type="domain" description="Connexin cysteine-rich" evidence="9">
    <location>
        <begin position="329"/>
        <end position="395"/>
    </location>
</feature>
<comment type="subcellular location">
    <subcellularLocation>
        <location evidence="1">Cell membrane</location>
        <topology evidence="1">Multi-pass membrane protein</topology>
    </subcellularLocation>
</comment>
<keyword evidence="2" id="KW-1003">Cell membrane</keyword>
<evidence type="ECO:0000259" key="8">
    <source>
        <dbReference type="SMART" id="SM00037"/>
    </source>
</evidence>
<dbReference type="Pfam" id="PF08070">
    <property type="entry name" value="DTHCT"/>
    <property type="match status" value="1"/>
</dbReference>
<feature type="compositionally biased region" description="Low complexity" evidence="6">
    <location>
        <begin position="56"/>
        <end position="71"/>
    </location>
</feature>
<feature type="non-terminal residue" evidence="10">
    <location>
        <position position="437"/>
    </location>
</feature>
<dbReference type="SMART" id="SM00037">
    <property type="entry name" value="CNX"/>
    <property type="match status" value="1"/>
</dbReference>
<feature type="domain" description="Connexin N-terminal" evidence="8">
    <location>
        <begin position="240"/>
        <end position="273"/>
    </location>
</feature>
<sequence>MTPVTTPVSLQCLFAVVFKMFQSFVIMWGRIADFYFLSKDDKQPLISTALTKMKGTSKTAEKTAATAASSSNDSEGEKASMDKKAKVVSKKTTAAKPKLVRKRKTSSSEDEEEDLASRLTSKKFKQDDESFNVDIDCEPVAPRARERREKKVVKCPSLTTHRRQRGATGTPVPIRLSANAKCQPSIAGLAFLGRAADMAEWNFLQELFRSLHNDMTALGRLWLLLPLVFRLLLVSTVTPSLFENEFAEFTCNTQMPGCREVCFNRATTISHYRFCVFHLVLLSTPVILFVTYAVTKSAVQHGAEKEKETTQHSRRRLVYLLNVVVRLLVEVGFLVGQWYLYDFRVRSAYSCMAQPCPHNVDCFLARSYEKTAFLCFYFGVGVFSAVISFLEVVYIIRRWKASGREHVGHNQSTPTHNAPGADELLTMESQTKTPQDQ</sequence>
<dbReference type="PANTHER" id="PTHR11984">
    <property type="entry name" value="CONNEXIN"/>
    <property type="match status" value="1"/>
</dbReference>
<organism evidence="10 11">
    <name type="scientific">Polypterus senegalus</name>
    <name type="common">Senegal bichir</name>
    <dbReference type="NCBI Taxonomy" id="55291"/>
    <lineage>
        <taxon>Eukaryota</taxon>
        <taxon>Metazoa</taxon>
        <taxon>Chordata</taxon>
        <taxon>Craniata</taxon>
        <taxon>Vertebrata</taxon>
        <taxon>Euteleostomi</taxon>
        <taxon>Actinopterygii</taxon>
        <taxon>Polypteriformes</taxon>
        <taxon>Polypteridae</taxon>
        <taxon>Polypterus</taxon>
    </lineage>
</organism>
<dbReference type="InterPro" id="IPR019570">
    <property type="entry name" value="Connexin_CCC"/>
</dbReference>
<evidence type="ECO:0000256" key="7">
    <source>
        <dbReference type="SAM" id="Phobius"/>
    </source>
</evidence>
<dbReference type="EMBL" id="JAATIS010004753">
    <property type="protein sequence ID" value="KAG2460562.1"/>
    <property type="molecule type" value="Genomic_DNA"/>
</dbReference>